<organism evidence="2 3">
    <name type="scientific">Xenotaenia resolanae</name>
    <dbReference type="NCBI Taxonomy" id="208358"/>
    <lineage>
        <taxon>Eukaryota</taxon>
        <taxon>Metazoa</taxon>
        <taxon>Chordata</taxon>
        <taxon>Craniata</taxon>
        <taxon>Vertebrata</taxon>
        <taxon>Euteleostomi</taxon>
        <taxon>Actinopterygii</taxon>
        <taxon>Neopterygii</taxon>
        <taxon>Teleostei</taxon>
        <taxon>Neoteleostei</taxon>
        <taxon>Acanthomorphata</taxon>
        <taxon>Ovalentaria</taxon>
        <taxon>Atherinomorphae</taxon>
        <taxon>Cyprinodontiformes</taxon>
        <taxon>Goodeidae</taxon>
        <taxon>Xenotaenia</taxon>
    </lineage>
</organism>
<keyword evidence="3" id="KW-1185">Reference proteome</keyword>
<gene>
    <name evidence="2" type="ORF">XENORESO_001841</name>
</gene>
<reference evidence="2 3" key="1">
    <citation type="submission" date="2021-06" db="EMBL/GenBank/DDBJ databases">
        <authorList>
            <person name="Palmer J.M."/>
        </authorList>
    </citation>
    <scope>NUCLEOTIDE SEQUENCE [LARGE SCALE GENOMIC DNA]</scope>
    <source>
        <strain evidence="2 3">XR_2019</strain>
        <tissue evidence="2">Muscle</tissue>
    </source>
</reference>
<evidence type="ECO:0000313" key="2">
    <source>
        <dbReference type="EMBL" id="MEQ2265073.1"/>
    </source>
</evidence>
<dbReference type="Proteomes" id="UP001444071">
    <property type="component" value="Unassembled WGS sequence"/>
</dbReference>
<accession>A0ABV0W801</accession>
<protein>
    <submittedName>
        <fullName evidence="2">Uncharacterized protein</fullName>
    </submittedName>
</protein>
<keyword evidence="1" id="KW-0812">Transmembrane</keyword>
<dbReference type="EMBL" id="JAHRIM010031338">
    <property type="protein sequence ID" value="MEQ2265073.1"/>
    <property type="molecule type" value="Genomic_DNA"/>
</dbReference>
<sequence length="118" mass="13547">MWHIFRREMNTLSTSINRPKQLCCEFPTQPGYIFGVRLFCFFLPFFLVTLAASLVCILVIVSSHHVHVRVTETNIINGTTEEKTRYFSRHRPGITAAKLSGKYVRVASMLLRKINCGL</sequence>
<proteinExistence type="predicted"/>
<evidence type="ECO:0000313" key="3">
    <source>
        <dbReference type="Proteomes" id="UP001444071"/>
    </source>
</evidence>
<evidence type="ECO:0000256" key="1">
    <source>
        <dbReference type="SAM" id="Phobius"/>
    </source>
</evidence>
<comment type="caution">
    <text evidence="2">The sequence shown here is derived from an EMBL/GenBank/DDBJ whole genome shotgun (WGS) entry which is preliminary data.</text>
</comment>
<name>A0ABV0W801_9TELE</name>
<feature type="transmembrane region" description="Helical" evidence="1">
    <location>
        <begin position="36"/>
        <end position="61"/>
    </location>
</feature>
<keyword evidence="1" id="KW-1133">Transmembrane helix</keyword>
<keyword evidence="1" id="KW-0472">Membrane</keyword>